<dbReference type="AlphaFoldDB" id="A0AA88CT72"/>
<feature type="compositionally biased region" description="Basic residues" evidence="1">
    <location>
        <begin position="13"/>
        <end position="22"/>
    </location>
</feature>
<dbReference type="Gramene" id="FCD_00001119-RA">
    <property type="protein sequence ID" value="FCD_00001119-RA:cds"/>
    <property type="gene ID" value="FCD_00001119"/>
</dbReference>
<protein>
    <submittedName>
        <fullName evidence="2">Uncharacterized protein</fullName>
    </submittedName>
</protein>
<feature type="region of interest" description="Disordered" evidence="1">
    <location>
        <begin position="1"/>
        <end position="47"/>
    </location>
</feature>
<dbReference type="EMBL" id="BTGU01001784">
    <property type="protein sequence ID" value="GMN29257.1"/>
    <property type="molecule type" value="Genomic_DNA"/>
</dbReference>
<dbReference type="EMBL" id="BTGU01001786">
    <property type="protein sequence ID" value="GMN29284.1"/>
    <property type="molecule type" value="Genomic_DNA"/>
</dbReference>
<evidence type="ECO:0000256" key="1">
    <source>
        <dbReference type="SAM" id="MobiDB-lite"/>
    </source>
</evidence>
<proteinExistence type="predicted"/>
<dbReference type="EMBL" id="BTGU01001785">
    <property type="protein sequence ID" value="GMN29273.1"/>
    <property type="molecule type" value="Genomic_DNA"/>
</dbReference>
<evidence type="ECO:0000313" key="4">
    <source>
        <dbReference type="EMBL" id="GMN29273.1"/>
    </source>
</evidence>
<evidence type="ECO:0000313" key="6">
    <source>
        <dbReference type="Proteomes" id="UP001187192"/>
    </source>
</evidence>
<keyword evidence="6" id="KW-1185">Reference proteome</keyword>
<dbReference type="EMBL" id="BTGU01001783">
    <property type="protein sequence ID" value="GMN29246.1"/>
    <property type="molecule type" value="Genomic_DNA"/>
</dbReference>
<evidence type="ECO:0000313" key="2">
    <source>
        <dbReference type="EMBL" id="GMN29246.1"/>
    </source>
</evidence>
<dbReference type="Proteomes" id="UP001187192">
    <property type="component" value="Unassembled WGS sequence"/>
</dbReference>
<evidence type="ECO:0000313" key="3">
    <source>
        <dbReference type="EMBL" id="GMN29257.1"/>
    </source>
</evidence>
<gene>
    <name evidence="2" type="ORF">TIFTF001_041289</name>
    <name evidence="3" type="ORF">TIFTF001_041290</name>
    <name evidence="4" type="ORF">TIFTF001_041293</name>
    <name evidence="5" type="ORF">TIFTF001_041294</name>
</gene>
<evidence type="ECO:0000313" key="5">
    <source>
        <dbReference type="EMBL" id="GMN29284.1"/>
    </source>
</evidence>
<reference evidence="2" key="1">
    <citation type="submission" date="2023-07" db="EMBL/GenBank/DDBJ databases">
        <title>draft genome sequence of fig (Ficus carica).</title>
        <authorList>
            <person name="Takahashi T."/>
            <person name="Nishimura K."/>
        </authorList>
    </citation>
    <scope>NUCLEOTIDE SEQUENCE</scope>
</reference>
<comment type="caution">
    <text evidence="2">The sequence shown here is derived from an EMBL/GenBank/DDBJ whole genome shotgun (WGS) entry which is preliminary data.</text>
</comment>
<sequence>MTLWSSPSPPHRRDPRKNHHHLNHDQAHNQKRRTHKTTNGNGGRQQCWQQSMMEFASKTFSTAMTMTRGSRRQCEVRFVKAKVGREDREEDEIR</sequence>
<organism evidence="2 6">
    <name type="scientific">Ficus carica</name>
    <name type="common">Common fig</name>
    <dbReference type="NCBI Taxonomy" id="3494"/>
    <lineage>
        <taxon>Eukaryota</taxon>
        <taxon>Viridiplantae</taxon>
        <taxon>Streptophyta</taxon>
        <taxon>Embryophyta</taxon>
        <taxon>Tracheophyta</taxon>
        <taxon>Spermatophyta</taxon>
        <taxon>Magnoliopsida</taxon>
        <taxon>eudicotyledons</taxon>
        <taxon>Gunneridae</taxon>
        <taxon>Pentapetalae</taxon>
        <taxon>rosids</taxon>
        <taxon>fabids</taxon>
        <taxon>Rosales</taxon>
        <taxon>Moraceae</taxon>
        <taxon>Ficeae</taxon>
        <taxon>Ficus</taxon>
    </lineage>
</organism>
<accession>A0AA88CT72</accession>
<name>A0AA88CT72_FICCA</name>